<dbReference type="Pfam" id="PF02120">
    <property type="entry name" value="Flg_hook"/>
    <property type="match status" value="1"/>
</dbReference>
<dbReference type="RefSeq" id="WP_286658090.1">
    <property type="nucleotide sequence ID" value="NZ_JASZYV010000001.1"/>
</dbReference>
<feature type="region of interest" description="Disordered" evidence="1">
    <location>
        <begin position="1"/>
        <end position="90"/>
    </location>
</feature>
<keyword evidence="3" id="KW-0969">Cilium</keyword>
<evidence type="ECO:0000313" key="3">
    <source>
        <dbReference type="EMBL" id="MDM0042961.1"/>
    </source>
</evidence>
<feature type="region of interest" description="Disordered" evidence="1">
    <location>
        <begin position="102"/>
        <end position="131"/>
    </location>
</feature>
<dbReference type="InterPro" id="IPR021136">
    <property type="entry name" value="Flagellar_hook_control-like_C"/>
</dbReference>
<dbReference type="PANTHER" id="PTHR37533:SF2">
    <property type="entry name" value="FLAGELLAR HOOK-LENGTH CONTROL PROTEIN"/>
    <property type="match status" value="1"/>
</dbReference>
<feature type="region of interest" description="Disordered" evidence="1">
    <location>
        <begin position="414"/>
        <end position="476"/>
    </location>
</feature>
<dbReference type="PANTHER" id="PTHR37533">
    <property type="entry name" value="FLAGELLAR HOOK-LENGTH CONTROL PROTEIN"/>
    <property type="match status" value="1"/>
</dbReference>
<reference evidence="3" key="1">
    <citation type="submission" date="2023-06" db="EMBL/GenBank/DDBJ databases">
        <authorList>
            <person name="Jiang Y."/>
            <person name="Liu Q."/>
        </authorList>
    </citation>
    <scope>NUCLEOTIDE SEQUENCE</scope>
    <source>
        <strain evidence="3">CGMCC 1.12089</strain>
    </source>
</reference>
<feature type="compositionally biased region" description="Low complexity" evidence="1">
    <location>
        <begin position="231"/>
        <end position="241"/>
    </location>
</feature>
<accession>A0ABT7N4U9</accession>
<keyword evidence="4" id="KW-1185">Reference proteome</keyword>
<feature type="compositionally biased region" description="Polar residues" evidence="1">
    <location>
        <begin position="17"/>
        <end position="28"/>
    </location>
</feature>
<dbReference type="Proteomes" id="UP001174908">
    <property type="component" value="Unassembled WGS sequence"/>
</dbReference>
<dbReference type="EMBL" id="JASZYV010000001">
    <property type="protein sequence ID" value="MDM0042961.1"/>
    <property type="molecule type" value="Genomic_DNA"/>
</dbReference>
<protein>
    <submittedName>
        <fullName evidence="3">Flagellar hook-length control protein FliK</fullName>
    </submittedName>
</protein>
<dbReference type="InterPro" id="IPR038610">
    <property type="entry name" value="FliK-like_C_sf"/>
</dbReference>
<proteinExistence type="predicted"/>
<feature type="compositionally biased region" description="Low complexity" evidence="1">
    <location>
        <begin position="108"/>
        <end position="131"/>
    </location>
</feature>
<feature type="compositionally biased region" description="Low complexity" evidence="1">
    <location>
        <begin position="49"/>
        <end position="63"/>
    </location>
</feature>
<feature type="compositionally biased region" description="Polar residues" evidence="1">
    <location>
        <begin position="456"/>
        <end position="476"/>
    </location>
</feature>
<evidence type="ECO:0000313" key="4">
    <source>
        <dbReference type="Proteomes" id="UP001174908"/>
    </source>
</evidence>
<dbReference type="Gene3D" id="3.30.750.140">
    <property type="match status" value="1"/>
</dbReference>
<dbReference type="CDD" id="cd17470">
    <property type="entry name" value="T3SS_Flik_C"/>
    <property type="match status" value="1"/>
</dbReference>
<name>A0ABT7N4U9_9BURK</name>
<organism evidence="3 4">
    <name type="scientific">Variovorax dokdonensis</name>
    <dbReference type="NCBI Taxonomy" id="344883"/>
    <lineage>
        <taxon>Bacteria</taxon>
        <taxon>Pseudomonadati</taxon>
        <taxon>Pseudomonadota</taxon>
        <taxon>Betaproteobacteria</taxon>
        <taxon>Burkholderiales</taxon>
        <taxon>Comamonadaceae</taxon>
        <taxon>Variovorax</taxon>
    </lineage>
</organism>
<feature type="compositionally biased region" description="Gly residues" evidence="1">
    <location>
        <begin position="422"/>
        <end position="431"/>
    </location>
</feature>
<feature type="domain" description="Flagellar hook-length control protein-like C-terminal" evidence="2">
    <location>
        <begin position="339"/>
        <end position="421"/>
    </location>
</feature>
<evidence type="ECO:0000259" key="2">
    <source>
        <dbReference type="Pfam" id="PF02120"/>
    </source>
</evidence>
<keyword evidence="3" id="KW-0282">Flagellum</keyword>
<evidence type="ECO:0000256" key="1">
    <source>
        <dbReference type="SAM" id="MobiDB-lite"/>
    </source>
</evidence>
<sequence length="476" mass="46245">MSMPNLALPSVVASGAPRTQASPGARQTESSDARGFEQALEASRGSRKAAATESTGAADASATNETGGVSSRKGSRGDDRKGSTLTPAEVMAMLAPFQPLAQARSDSAALANGHAAEARGAAGAAVAGAAAPDLAAQATPTAGTDIAADADNAATATDSSGQTADKAAGADKAALAAAADAASTKANATPADDATTLADAAVALAAAKAVPGVVADAAPGSARPTAKARVGDATSATASAARSDDADGTSAASGAGNGAAIEFEAALAAVNAGASSAGDGDASAREGEDPRAAQPLPFQAGVASTSGAADRAAAIAAATSTHTVAPEVGHEAWAAALAQQMLRMSTSGQHVARLNLNPAELGPLQVTLSMNDQQTQAMFMSSHEGVRKALEAALPQLRSTLAAQGIELGQASVQSGSSQQFGGQGGQGGYFAGQDSPRPRAQADYPGAAPRAEAQAVQTTAPAQRSRAQTGLDTFA</sequence>
<comment type="caution">
    <text evidence="3">The sequence shown here is derived from an EMBL/GenBank/DDBJ whole genome shotgun (WGS) entry which is preliminary data.</text>
</comment>
<gene>
    <name evidence="3" type="ORF">QTH91_00565</name>
</gene>
<keyword evidence="3" id="KW-0966">Cell projection</keyword>
<feature type="region of interest" description="Disordered" evidence="1">
    <location>
        <begin position="216"/>
        <end position="255"/>
    </location>
</feature>
<dbReference type="InterPro" id="IPR052563">
    <property type="entry name" value="FliK"/>
</dbReference>